<dbReference type="AlphaFoldDB" id="A0A099G7P2"/>
<reference evidence="1 2" key="1">
    <citation type="submission" date="2014-09" db="EMBL/GenBank/DDBJ databases">
        <authorList>
            <person name="McGinnis J.M."/>
            <person name="Wolfgang W.J."/>
        </authorList>
    </citation>
    <scope>NUCLEOTIDE SEQUENCE [LARGE SCALE GENOMIC DNA]</scope>
    <source>
        <strain evidence="1 2">5503</strain>
    </source>
</reference>
<evidence type="ECO:0000313" key="2">
    <source>
        <dbReference type="Proteomes" id="UP000029858"/>
    </source>
</evidence>
<dbReference type="RefSeq" id="WP_036712369.1">
    <property type="nucleotide sequence ID" value="NZ_JRKQ01000146.1"/>
</dbReference>
<organism evidence="1 2">
    <name type="scientific">Paracoccus sanguinis</name>
    <dbReference type="NCBI Taxonomy" id="1545044"/>
    <lineage>
        <taxon>Bacteria</taxon>
        <taxon>Pseudomonadati</taxon>
        <taxon>Pseudomonadota</taxon>
        <taxon>Alphaproteobacteria</taxon>
        <taxon>Rhodobacterales</taxon>
        <taxon>Paracoccaceae</taxon>
        <taxon>Paracoccus</taxon>
    </lineage>
</organism>
<accession>A0A099G7P2</accession>
<dbReference type="Proteomes" id="UP000029858">
    <property type="component" value="Unassembled WGS sequence"/>
</dbReference>
<comment type="caution">
    <text evidence="1">The sequence shown here is derived from an EMBL/GenBank/DDBJ whole genome shotgun (WGS) entry which is preliminary data.</text>
</comment>
<dbReference type="EMBL" id="JRKQ01000146">
    <property type="protein sequence ID" value="KGJ18755.1"/>
    <property type="molecule type" value="Genomic_DNA"/>
</dbReference>
<evidence type="ECO:0000313" key="1">
    <source>
        <dbReference type="EMBL" id="KGJ18755.1"/>
    </source>
</evidence>
<proteinExistence type="predicted"/>
<gene>
    <name evidence="1" type="ORF">IX56_16585</name>
</gene>
<name>A0A099G7P2_9RHOB</name>
<protein>
    <submittedName>
        <fullName evidence="1">Uncharacterized protein</fullName>
    </submittedName>
</protein>
<sequence length="67" mass="7154">MWSDRHHFDALDAVLQQRLVAALAVAGFAGLPDAARFLVETVVMSLLAAVPSCTKLGMVRGTFRAPS</sequence>
<reference evidence="1 2" key="2">
    <citation type="submission" date="2014-10" db="EMBL/GenBank/DDBJ databases">
        <title>Paracoccus sanguinis sp. nov., isolated from clinical specimens of New York State patients.</title>
        <authorList>
            <person name="Mingle L.A."/>
            <person name="Cole J.A."/>
            <person name="Lapierre P."/>
            <person name="Musser K.A."/>
        </authorList>
    </citation>
    <scope>NUCLEOTIDE SEQUENCE [LARGE SCALE GENOMIC DNA]</scope>
    <source>
        <strain evidence="1 2">5503</strain>
    </source>
</reference>